<organism evidence="1 2">
    <name type="scientific">Oryza sativa subsp. japonica</name>
    <name type="common">Rice</name>
    <dbReference type="NCBI Taxonomy" id="39947"/>
    <lineage>
        <taxon>Eukaryota</taxon>
        <taxon>Viridiplantae</taxon>
        <taxon>Streptophyta</taxon>
        <taxon>Embryophyta</taxon>
        <taxon>Tracheophyta</taxon>
        <taxon>Spermatophyta</taxon>
        <taxon>Magnoliopsida</taxon>
        <taxon>Liliopsida</taxon>
        <taxon>Poales</taxon>
        <taxon>Poaceae</taxon>
        <taxon>BOP clade</taxon>
        <taxon>Oryzoideae</taxon>
        <taxon>Oryzeae</taxon>
        <taxon>Oryzinae</taxon>
        <taxon>Oryza</taxon>
        <taxon>Oryza sativa</taxon>
    </lineage>
</organism>
<name>Q6ER50_ORYSJ</name>
<reference evidence="2" key="2">
    <citation type="journal article" date="2008" name="Nucleic Acids Res.">
        <title>The rice annotation project database (RAP-DB): 2008 update.</title>
        <authorList>
            <consortium name="The rice annotation project (RAP)"/>
        </authorList>
    </citation>
    <scope>GENOME REANNOTATION</scope>
    <source>
        <strain evidence="2">cv. Nipponbare</strain>
    </source>
</reference>
<evidence type="ECO:0000313" key="2">
    <source>
        <dbReference type="Proteomes" id="UP000000763"/>
    </source>
</evidence>
<dbReference type="Proteomes" id="UP000000763">
    <property type="component" value="Chromosome 2"/>
</dbReference>
<proteinExistence type="predicted"/>
<sequence>MSKQRRPMVAQIRVIGDDEQRGSCSVGNSVGGRLCRPSKGGTMRNASSVRAAPARTVAAVSAPFAA</sequence>
<gene>
    <name evidence="1" type="primary">OSJNBa0082C09.14</name>
</gene>
<dbReference type="AlphaFoldDB" id="Q6ER50"/>
<dbReference type="EMBL" id="AP005613">
    <property type="protein sequence ID" value="BAD28870.1"/>
    <property type="molecule type" value="Genomic_DNA"/>
</dbReference>
<accession>Q6ER50</accession>
<evidence type="ECO:0000313" key="1">
    <source>
        <dbReference type="EMBL" id="BAD28870.1"/>
    </source>
</evidence>
<reference evidence="2" key="1">
    <citation type="journal article" date="2005" name="Nature">
        <title>The map-based sequence of the rice genome.</title>
        <authorList>
            <consortium name="International rice genome sequencing project (IRGSP)"/>
            <person name="Matsumoto T."/>
            <person name="Wu J."/>
            <person name="Kanamori H."/>
            <person name="Katayose Y."/>
            <person name="Fujisawa M."/>
            <person name="Namiki N."/>
            <person name="Mizuno H."/>
            <person name="Yamamoto K."/>
            <person name="Antonio B.A."/>
            <person name="Baba T."/>
            <person name="Sakata K."/>
            <person name="Nagamura Y."/>
            <person name="Aoki H."/>
            <person name="Arikawa K."/>
            <person name="Arita K."/>
            <person name="Bito T."/>
            <person name="Chiden Y."/>
            <person name="Fujitsuka N."/>
            <person name="Fukunaka R."/>
            <person name="Hamada M."/>
            <person name="Harada C."/>
            <person name="Hayashi A."/>
            <person name="Hijishita S."/>
            <person name="Honda M."/>
            <person name="Hosokawa S."/>
            <person name="Ichikawa Y."/>
            <person name="Idonuma A."/>
            <person name="Iijima M."/>
            <person name="Ikeda M."/>
            <person name="Ikeno M."/>
            <person name="Ito K."/>
            <person name="Ito S."/>
            <person name="Ito T."/>
            <person name="Ito Y."/>
            <person name="Ito Y."/>
            <person name="Iwabuchi A."/>
            <person name="Kamiya K."/>
            <person name="Karasawa W."/>
            <person name="Kurita K."/>
            <person name="Katagiri S."/>
            <person name="Kikuta A."/>
            <person name="Kobayashi H."/>
            <person name="Kobayashi N."/>
            <person name="Machita K."/>
            <person name="Maehara T."/>
            <person name="Masukawa M."/>
            <person name="Mizubayashi T."/>
            <person name="Mukai Y."/>
            <person name="Nagasaki H."/>
            <person name="Nagata Y."/>
            <person name="Naito S."/>
            <person name="Nakashima M."/>
            <person name="Nakama Y."/>
            <person name="Nakamichi Y."/>
            <person name="Nakamura M."/>
            <person name="Meguro A."/>
            <person name="Negishi M."/>
            <person name="Ohta I."/>
            <person name="Ohta T."/>
            <person name="Okamoto M."/>
            <person name="Ono N."/>
            <person name="Saji S."/>
            <person name="Sakaguchi M."/>
            <person name="Sakai K."/>
            <person name="Shibata M."/>
            <person name="Shimokawa T."/>
            <person name="Song J."/>
            <person name="Takazaki Y."/>
            <person name="Terasawa K."/>
            <person name="Tsugane M."/>
            <person name="Tsuji K."/>
            <person name="Ueda S."/>
            <person name="Waki K."/>
            <person name="Yamagata H."/>
            <person name="Yamamoto M."/>
            <person name="Yamamoto S."/>
            <person name="Yamane H."/>
            <person name="Yoshiki S."/>
            <person name="Yoshihara R."/>
            <person name="Yukawa K."/>
            <person name="Zhong H."/>
            <person name="Yano M."/>
            <person name="Yuan Q."/>
            <person name="Ouyang S."/>
            <person name="Liu J."/>
            <person name="Jones K.M."/>
            <person name="Gansberger K."/>
            <person name="Moffat K."/>
            <person name="Hill J."/>
            <person name="Bera J."/>
            <person name="Fadrosh D."/>
            <person name="Jin S."/>
            <person name="Johri S."/>
            <person name="Kim M."/>
            <person name="Overton L."/>
            <person name="Reardon M."/>
            <person name="Tsitrin T."/>
            <person name="Vuong H."/>
            <person name="Weaver B."/>
            <person name="Ciecko A."/>
            <person name="Tallon L."/>
            <person name="Jackson J."/>
            <person name="Pai G."/>
            <person name="Aken S.V."/>
            <person name="Utterback T."/>
            <person name="Reidmuller S."/>
            <person name="Feldblyum T."/>
            <person name="Hsiao J."/>
            <person name="Zismann V."/>
            <person name="Iobst S."/>
            <person name="de Vazeille A.R."/>
            <person name="Buell C.R."/>
            <person name="Ying K."/>
            <person name="Li Y."/>
            <person name="Lu T."/>
            <person name="Huang Y."/>
            <person name="Zhao Q."/>
            <person name="Feng Q."/>
            <person name="Zhang L."/>
            <person name="Zhu J."/>
            <person name="Weng Q."/>
            <person name="Mu J."/>
            <person name="Lu Y."/>
            <person name="Fan D."/>
            <person name="Liu Y."/>
            <person name="Guan J."/>
            <person name="Zhang Y."/>
            <person name="Yu S."/>
            <person name="Liu X."/>
            <person name="Zhang Y."/>
            <person name="Hong G."/>
            <person name="Han B."/>
            <person name="Choisne N."/>
            <person name="Demange N."/>
            <person name="Orjeda G."/>
            <person name="Samain S."/>
            <person name="Cattolico L."/>
            <person name="Pelletier E."/>
            <person name="Couloux A."/>
            <person name="Segurens B."/>
            <person name="Wincker P."/>
            <person name="D'Hont A."/>
            <person name="Scarpelli C."/>
            <person name="Weissenbach J."/>
            <person name="Salanoubat M."/>
            <person name="Quetier F."/>
            <person name="Yu Y."/>
            <person name="Kim H.R."/>
            <person name="Rambo T."/>
            <person name="Currie J."/>
            <person name="Collura K."/>
            <person name="Luo M."/>
            <person name="Yang T."/>
            <person name="Ammiraju J.S.S."/>
            <person name="Engler F."/>
            <person name="Soderlund C."/>
            <person name="Wing R.A."/>
            <person name="Palmer L.E."/>
            <person name="de la Bastide M."/>
            <person name="Spiegel L."/>
            <person name="Nascimento L."/>
            <person name="Zutavern T."/>
            <person name="O'Shaughnessy A."/>
            <person name="Dike S."/>
            <person name="Dedhia N."/>
            <person name="Preston R."/>
            <person name="Balija V."/>
            <person name="McCombie W.R."/>
            <person name="Chow T."/>
            <person name="Chen H."/>
            <person name="Chung M."/>
            <person name="Chen C."/>
            <person name="Shaw J."/>
            <person name="Wu H."/>
            <person name="Hsiao K."/>
            <person name="Chao Y."/>
            <person name="Chu M."/>
            <person name="Cheng C."/>
            <person name="Hour A."/>
            <person name="Lee P."/>
            <person name="Lin S."/>
            <person name="Lin Y."/>
            <person name="Liou J."/>
            <person name="Liu S."/>
            <person name="Hsing Y."/>
            <person name="Raghuvanshi S."/>
            <person name="Mohanty A."/>
            <person name="Bharti A.K."/>
            <person name="Gaur A."/>
            <person name="Gupta V."/>
            <person name="Kumar D."/>
            <person name="Ravi V."/>
            <person name="Vij S."/>
            <person name="Kapur A."/>
            <person name="Khurana P."/>
            <person name="Khurana P."/>
            <person name="Khurana J.P."/>
            <person name="Tyagi A.K."/>
            <person name="Gaikwad K."/>
            <person name="Singh A."/>
            <person name="Dalal V."/>
            <person name="Srivastava S."/>
            <person name="Dixit A."/>
            <person name="Pal A.K."/>
            <person name="Ghazi I.A."/>
            <person name="Yadav M."/>
            <person name="Pandit A."/>
            <person name="Bhargava A."/>
            <person name="Sureshbabu K."/>
            <person name="Batra K."/>
            <person name="Sharma T.R."/>
            <person name="Mohapatra T."/>
            <person name="Singh N.K."/>
            <person name="Messing J."/>
            <person name="Nelson A.B."/>
            <person name="Fuks G."/>
            <person name="Kavchok S."/>
            <person name="Keizer G."/>
            <person name="Linton E."/>
            <person name="Llaca V."/>
            <person name="Song R."/>
            <person name="Tanyolac B."/>
            <person name="Young S."/>
            <person name="Ho-Il K."/>
            <person name="Hahn J.H."/>
            <person name="Sangsakoo G."/>
            <person name="Vanavichit A."/>
            <person name="de Mattos Luiz.A.T."/>
            <person name="Zimmer P.D."/>
            <person name="Malone G."/>
            <person name="Dellagostin O."/>
            <person name="de Oliveira A.C."/>
            <person name="Bevan M."/>
            <person name="Bancroft I."/>
            <person name="Minx P."/>
            <person name="Cordum H."/>
            <person name="Wilson R."/>
            <person name="Cheng Z."/>
            <person name="Jin W."/>
            <person name="Jiang J."/>
            <person name="Leong S.A."/>
            <person name="Iwama H."/>
            <person name="Gojobori T."/>
            <person name="Itoh T."/>
            <person name="Niimura Y."/>
            <person name="Fujii Y."/>
            <person name="Habara T."/>
            <person name="Sakai H."/>
            <person name="Sato Y."/>
            <person name="Wilson G."/>
            <person name="Kumar K."/>
            <person name="McCouch S."/>
            <person name="Juretic N."/>
            <person name="Hoen D."/>
            <person name="Wright S."/>
            <person name="Bruskiewich R."/>
            <person name="Bureau T."/>
            <person name="Miyao A."/>
            <person name="Hirochika H."/>
            <person name="Nishikawa T."/>
            <person name="Kadowaki K."/>
            <person name="Sugiura M."/>
            <person name="Burr B."/>
            <person name="Sasaki T."/>
        </authorList>
    </citation>
    <scope>NUCLEOTIDE SEQUENCE [LARGE SCALE GENOMIC DNA]</scope>
    <source>
        <strain evidence="2">cv. Nipponbare</strain>
    </source>
</reference>
<protein>
    <submittedName>
        <fullName evidence="1">Uncharacterized protein</fullName>
    </submittedName>
</protein>